<organism evidence="1 2">
    <name type="scientific">Labeo rohita</name>
    <name type="common">Indian major carp</name>
    <name type="synonym">Cyprinus rohita</name>
    <dbReference type="NCBI Taxonomy" id="84645"/>
    <lineage>
        <taxon>Eukaryota</taxon>
        <taxon>Metazoa</taxon>
        <taxon>Chordata</taxon>
        <taxon>Craniata</taxon>
        <taxon>Vertebrata</taxon>
        <taxon>Euteleostomi</taxon>
        <taxon>Actinopterygii</taxon>
        <taxon>Neopterygii</taxon>
        <taxon>Teleostei</taxon>
        <taxon>Ostariophysi</taxon>
        <taxon>Cypriniformes</taxon>
        <taxon>Cyprinidae</taxon>
        <taxon>Labeoninae</taxon>
        <taxon>Labeonini</taxon>
        <taxon>Labeo</taxon>
    </lineage>
</organism>
<proteinExistence type="predicted"/>
<comment type="caution">
    <text evidence="1">The sequence shown here is derived from an EMBL/GenBank/DDBJ whole genome shotgun (WGS) entry which is preliminary data.</text>
</comment>
<protein>
    <submittedName>
        <fullName evidence="1">Protein POF1B</fullName>
    </submittedName>
</protein>
<keyword evidence="2" id="KW-1185">Reference proteome</keyword>
<reference evidence="1 2" key="1">
    <citation type="submission" date="2022-01" db="EMBL/GenBank/DDBJ databases">
        <title>A high-quality chromosome-level genome assembly of rohu carp, Labeo rohita.</title>
        <authorList>
            <person name="Arick M.A. II"/>
            <person name="Hsu C.-Y."/>
            <person name="Magbanua Z."/>
            <person name="Pechanova O."/>
            <person name="Grover C."/>
            <person name="Miller E."/>
            <person name="Thrash A."/>
            <person name="Ezzel L."/>
            <person name="Alam S."/>
            <person name="Benzie J."/>
            <person name="Hamilton M."/>
            <person name="Karsi A."/>
            <person name="Lawrence M.L."/>
            <person name="Peterson D.G."/>
        </authorList>
    </citation>
    <scope>NUCLEOTIDE SEQUENCE [LARGE SCALE GENOMIC DNA]</scope>
    <source>
        <strain evidence="2">BAU-BD-2019</strain>
        <tissue evidence="1">Blood</tissue>
    </source>
</reference>
<evidence type="ECO:0000313" key="1">
    <source>
        <dbReference type="EMBL" id="KAI2652413.1"/>
    </source>
</evidence>
<sequence>MATPTPGGSAHLKSTWRSSASSSLSRQGRAGTQLDLGSPQVNIITQARALSMRLAYALRRSWSEGCSLHFVHYGYHGIKKKMLCMVVPREASLGKDFAPDHTHFYQEGRDLHVFSTNGTCLKFWSGYSHVTLRSRPGYVSKVPTTHLRVQVVNLQVLPPEEADLALTLLCPGSTDGECCPQVEVAHWVVDASPWLLVSPLYEVLLLLGVVHSASLTDILEAGQATPITCARFFLR</sequence>
<gene>
    <name evidence="1" type="ORF">H4Q32_029174</name>
</gene>
<dbReference type="Proteomes" id="UP000830375">
    <property type="component" value="Unassembled WGS sequence"/>
</dbReference>
<accession>A0ABQ8LP32</accession>
<dbReference type="EMBL" id="JACTAM010000020">
    <property type="protein sequence ID" value="KAI2652413.1"/>
    <property type="molecule type" value="Genomic_DNA"/>
</dbReference>
<evidence type="ECO:0000313" key="2">
    <source>
        <dbReference type="Proteomes" id="UP000830375"/>
    </source>
</evidence>
<name>A0ABQ8LP32_LABRO</name>